<accession>M4BZ02</accession>
<reference evidence="1" key="2">
    <citation type="submission" date="2015-06" db="UniProtKB">
        <authorList>
            <consortium name="EnsemblProtists"/>
        </authorList>
    </citation>
    <scope>IDENTIFICATION</scope>
    <source>
        <strain evidence="1">Emoy2</strain>
    </source>
</reference>
<keyword evidence="2" id="KW-1185">Reference proteome</keyword>
<dbReference type="HOGENOM" id="CLU_2163262_0_0_1"/>
<organism evidence="1 2">
    <name type="scientific">Hyaloperonospora arabidopsidis (strain Emoy2)</name>
    <name type="common">Downy mildew agent</name>
    <name type="synonym">Peronospora arabidopsidis</name>
    <dbReference type="NCBI Taxonomy" id="559515"/>
    <lineage>
        <taxon>Eukaryota</taxon>
        <taxon>Sar</taxon>
        <taxon>Stramenopiles</taxon>
        <taxon>Oomycota</taxon>
        <taxon>Peronosporomycetes</taxon>
        <taxon>Peronosporales</taxon>
        <taxon>Peronosporaceae</taxon>
        <taxon>Hyaloperonospora</taxon>
    </lineage>
</organism>
<protein>
    <submittedName>
        <fullName evidence="1">Uncharacterized protein</fullName>
    </submittedName>
</protein>
<dbReference type="InParanoid" id="M4BZ02"/>
<dbReference type="AlphaFoldDB" id="M4BZ02"/>
<sequence>MDALCLLRVKRLNVGTPMRLAYWVSNVLHAAEDMTVLHGLPRYCSSDQPLASHTLTKLNLTGHRGLSSRRNMPWLELHRCPSIMLKHARRCLRAAAHTCTCLSTSSGCLKT</sequence>
<reference evidence="2" key="1">
    <citation type="journal article" date="2010" name="Science">
        <title>Signatures of adaptation to obligate biotrophy in the Hyaloperonospora arabidopsidis genome.</title>
        <authorList>
            <person name="Baxter L."/>
            <person name="Tripathy S."/>
            <person name="Ishaque N."/>
            <person name="Boot N."/>
            <person name="Cabral A."/>
            <person name="Kemen E."/>
            <person name="Thines M."/>
            <person name="Ah-Fong A."/>
            <person name="Anderson R."/>
            <person name="Badejoko W."/>
            <person name="Bittner-Eddy P."/>
            <person name="Boore J.L."/>
            <person name="Chibucos M.C."/>
            <person name="Coates M."/>
            <person name="Dehal P."/>
            <person name="Delehaunty K."/>
            <person name="Dong S."/>
            <person name="Downton P."/>
            <person name="Dumas B."/>
            <person name="Fabro G."/>
            <person name="Fronick C."/>
            <person name="Fuerstenberg S.I."/>
            <person name="Fulton L."/>
            <person name="Gaulin E."/>
            <person name="Govers F."/>
            <person name="Hughes L."/>
            <person name="Humphray S."/>
            <person name="Jiang R.H."/>
            <person name="Judelson H."/>
            <person name="Kamoun S."/>
            <person name="Kyung K."/>
            <person name="Meijer H."/>
            <person name="Minx P."/>
            <person name="Morris P."/>
            <person name="Nelson J."/>
            <person name="Phuntumart V."/>
            <person name="Qutob D."/>
            <person name="Rehmany A."/>
            <person name="Rougon-Cardoso A."/>
            <person name="Ryden P."/>
            <person name="Torto-Alalibo T."/>
            <person name="Studholme D."/>
            <person name="Wang Y."/>
            <person name="Win J."/>
            <person name="Wood J."/>
            <person name="Clifton S.W."/>
            <person name="Rogers J."/>
            <person name="Van den Ackerveken G."/>
            <person name="Jones J.D."/>
            <person name="McDowell J.M."/>
            <person name="Beynon J."/>
            <person name="Tyler B.M."/>
        </authorList>
    </citation>
    <scope>NUCLEOTIDE SEQUENCE [LARGE SCALE GENOMIC DNA]</scope>
    <source>
        <strain evidence="2">Emoy2</strain>
    </source>
</reference>
<proteinExistence type="predicted"/>
<dbReference type="EnsemblProtists" id="HpaT811825">
    <property type="protein sequence ID" value="HpaP811825"/>
    <property type="gene ID" value="HpaG811825"/>
</dbReference>
<dbReference type="Proteomes" id="UP000011713">
    <property type="component" value="Unassembled WGS sequence"/>
</dbReference>
<dbReference type="EMBL" id="JH598053">
    <property type="status" value="NOT_ANNOTATED_CDS"/>
    <property type="molecule type" value="Genomic_DNA"/>
</dbReference>
<evidence type="ECO:0000313" key="1">
    <source>
        <dbReference type="EnsemblProtists" id="HpaP811825"/>
    </source>
</evidence>
<name>M4BZ02_HYAAE</name>
<evidence type="ECO:0000313" key="2">
    <source>
        <dbReference type="Proteomes" id="UP000011713"/>
    </source>
</evidence>
<dbReference type="VEuPathDB" id="FungiDB:HpaG811825"/>